<reference evidence="3 4" key="1">
    <citation type="submission" date="2018-04" db="EMBL/GenBank/DDBJ databases">
        <title>The genome of golden apple snail Pomacea canaliculata provides insight into stress tolerance and invasive adaptation.</title>
        <authorList>
            <person name="Liu C."/>
            <person name="Liu B."/>
            <person name="Ren Y."/>
            <person name="Zhang Y."/>
            <person name="Wang H."/>
            <person name="Li S."/>
            <person name="Jiang F."/>
            <person name="Yin L."/>
            <person name="Zhang G."/>
            <person name="Qian W."/>
            <person name="Fan W."/>
        </authorList>
    </citation>
    <scope>NUCLEOTIDE SEQUENCE [LARGE SCALE GENOMIC DNA]</scope>
    <source>
        <strain evidence="3">SZHN2017</strain>
        <tissue evidence="3">Muscle</tissue>
    </source>
</reference>
<dbReference type="Proteomes" id="UP000245119">
    <property type="component" value="Linkage Group LG7"/>
</dbReference>
<dbReference type="EMBL" id="PZQS01000007">
    <property type="protein sequence ID" value="PVD27368.1"/>
    <property type="molecule type" value="Genomic_DNA"/>
</dbReference>
<feature type="region of interest" description="Disordered" evidence="1">
    <location>
        <begin position="42"/>
        <end position="63"/>
    </location>
</feature>
<feature type="compositionally biased region" description="Polar residues" evidence="1">
    <location>
        <begin position="295"/>
        <end position="312"/>
    </location>
</feature>
<dbReference type="OrthoDB" id="6158974at2759"/>
<evidence type="ECO:0000313" key="4">
    <source>
        <dbReference type="Proteomes" id="UP000245119"/>
    </source>
</evidence>
<accession>A0A2T7P1S9</accession>
<comment type="caution">
    <text evidence="3">The sequence shown here is derived from an EMBL/GenBank/DDBJ whole genome shotgun (WGS) entry which is preliminary data.</text>
</comment>
<feature type="signal peptide" evidence="2">
    <location>
        <begin position="1"/>
        <end position="37"/>
    </location>
</feature>
<protein>
    <submittedName>
        <fullName evidence="3">Uncharacterized protein</fullName>
    </submittedName>
</protein>
<dbReference type="Gene3D" id="3.30.70.1820">
    <property type="entry name" value="L1 transposable element, RRM domain"/>
    <property type="match status" value="1"/>
</dbReference>
<evidence type="ECO:0000256" key="1">
    <source>
        <dbReference type="SAM" id="MobiDB-lite"/>
    </source>
</evidence>
<gene>
    <name evidence="3" type="ORF">C0Q70_12525</name>
</gene>
<name>A0A2T7P1S9_POMCA</name>
<sequence>MQKRARTSARLYSRAQILRVRCVLLAIVVASLLLCSGDVELNPGPEQDSENTDPKASSRDVGSNDDMKLMITAMFQQQQEQLMAGFNSVKDQLSSVQDALSTLGSDISDLRTRTVHLEEEFDQVYGNFQETTCTVTDMEGRLREFMSFTNEKIDKLEAYSRKDNLKFYGIQESDRETFSTCAQKVVDVLHDTVPNKVWALSDIVRAHRVGPHQKDKPRAVIVRFTRWADKMEVLTKGRNKLHERGVKVSGDLTARQREILREHRSQGLHAYYVGDRLIVEGTTQRRHDNTVSRDGASQRSPITTWSGSTRGTQRQETDRS</sequence>
<organism evidence="3 4">
    <name type="scientific">Pomacea canaliculata</name>
    <name type="common">Golden apple snail</name>
    <dbReference type="NCBI Taxonomy" id="400727"/>
    <lineage>
        <taxon>Eukaryota</taxon>
        <taxon>Metazoa</taxon>
        <taxon>Spiralia</taxon>
        <taxon>Lophotrochozoa</taxon>
        <taxon>Mollusca</taxon>
        <taxon>Gastropoda</taxon>
        <taxon>Caenogastropoda</taxon>
        <taxon>Architaenioglossa</taxon>
        <taxon>Ampullarioidea</taxon>
        <taxon>Ampullariidae</taxon>
        <taxon>Pomacea</taxon>
    </lineage>
</organism>
<feature type="region of interest" description="Disordered" evidence="1">
    <location>
        <begin position="283"/>
        <end position="320"/>
    </location>
</feature>
<evidence type="ECO:0000313" key="3">
    <source>
        <dbReference type="EMBL" id="PVD27368.1"/>
    </source>
</evidence>
<dbReference type="AlphaFoldDB" id="A0A2T7P1S9"/>
<dbReference type="InterPro" id="IPR004244">
    <property type="entry name" value="Transposase_22"/>
</dbReference>
<keyword evidence="4" id="KW-1185">Reference proteome</keyword>
<proteinExistence type="predicted"/>
<feature type="chain" id="PRO_5015744191" evidence="2">
    <location>
        <begin position="38"/>
        <end position="320"/>
    </location>
</feature>
<dbReference type="PANTHER" id="PTHR11505">
    <property type="entry name" value="L1 TRANSPOSABLE ELEMENT-RELATED"/>
    <property type="match status" value="1"/>
</dbReference>
<evidence type="ECO:0000256" key="2">
    <source>
        <dbReference type="SAM" id="SignalP"/>
    </source>
</evidence>
<keyword evidence="2" id="KW-0732">Signal</keyword>